<feature type="domain" description="Nicotinate phosphoribosyltransferase C-terminal" evidence="12">
    <location>
        <begin position="375"/>
        <end position="469"/>
    </location>
</feature>
<evidence type="ECO:0000256" key="2">
    <source>
        <dbReference type="ARBA" id="ARBA00010897"/>
    </source>
</evidence>
<feature type="domain" description="Nicotinate/nicotinamide phosphoribosyltransferase" evidence="10">
    <location>
        <begin position="156"/>
        <end position="337"/>
    </location>
</feature>
<dbReference type="Pfam" id="PF17767">
    <property type="entry name" value="NAPRTase_N"/>
    <property type="match status" value="1"/>
</dbReference>
<comment type="catalytic activity">
    <reaction evidence="8 9">
        <text>5-phospho-alpha-D-ribose 1-diphosphate + nicotinate + ATP + H2O = nicotinate beta-D-ribonucleotide + ADP + phosphate + diphosphate</text>
        <dbReference type="Rhea" id="RHEA:36163"/>
        <dbReference type="ChEBI" id="CHEBI:15377"/>
        <dbReference type="ChEBI" id="CHEBI:30616"/>
        <dbReference type="ChEBI" id="CHEBI:32544"/>
        <dbReference type="ChEBI" id="CHEBI:33019"/>
        <dbReference type="ChEBI" id="CHEBI:43474"/>
        <dbReference type="ChEBI" id="CHEBI:57502"/>
        <dbReference type="ChEBI" id="CHEBI:58017"/>
        <dbReference type="ChEBI" id="CHEBI:456216"/>
        <dbReference type="EC" id="6.3.4.21"/>
    </reaction>
</comment>
<evidence type="ECO:0000256" key="4">
    <source>
        <dbReference type="ARBA" id="ARBA00022553"/>
    </source>
</evidence>
<dbReference type="SUPFAM" id="SSF51690">
    <property type="entry name" value="Nicotinate/Quinolinate PRTase C-terminal domain-like"/>
    <property type="match status" value="1"/>
</dbReference>
<dbReference type="KEGG" id="bbae:FRD01_13405"/>
<keyword evidence="14" id="KW-1185">Reference proteome</keyword>
<dbReference type="InterPro" id="IPR041619">
    <property type="entry name" value="NAPRTase_C"/>
</dbReference>
<dbReference type="NCBIfam" id="TIGR01513">
    <property type="entry name" value="NAPRTase_put"/>
    <property type="match status" value="1"/>
</dbReference>
<name>A0A5B8XSG6_9DELT</name>
<evidence type="ECO:0000259" key="11">
    <source>
        <dbReference type="Pfam" id="PF17767"/>
    </source>
</evidence>
<dbReference type="GO" id="GO:0047280">
    <property type="term" value="F:nicotinamide phosphoribosyltransferase activity"/>
    <property type="evidence" value="ECO:0007669"/>
    <property type="project" value="UniProtKB-ARBA"/>
</dbReference>
<comment type="function">
    <text evidence="9">Catalyzes the first step in the biosynthesis of NAD from nicotinic acid, the ATP-dependent synthesis of beta-nicotinate D-ribonucleotide from nicotinate and 5-phospho-D-ribose 1-phosphate.</text>
</comment>
<dbReference type="InterPro" id="IPR040727">
    <property type="entry name" value="NAPRTase_N"/>
</dbReference>
<dbReference type="InterPro" id="IPR007229">
    <property type="entry name" value="Nic_PRibTrfase-Fam"/>
</dbReference>
<comment type="similarity">
    <text evidence="2 9">Belongs to the NAPRTase family.</text>
</comment>
<dbReference type="InterPro" id="IPR041525">
    <property type="entry name" value="N/Namide_PRibTrfase"/>
</dbReference>
<evidence type="ECO:0000313" key="14">
    <source>
        <dbReference type="Proteomes" id="UP000321595"/>
    </source>
</evidence>
<dbReference type="PANTHER" id="PTHR11098">
    <property type="entry name" value="NICOTINATE PHOSPHORIBOSYLTRANSFERASE"/>
    <property type="match status" value="1"/>
</dbReference>
<dbReference type="UniPathway" id="UPA00253">
    <property type="reaction ID" value="UER00457"/>
</dbReference>
<dbReference type="Pfam" id="PF04095">
    <property type="entry name" value="NAPRTase"/>
    <property type="match status" value="1"/>
</dbReference>
<keyword evidence="7 9" id="KW-0808">Transferase</keyword>
<reference evidence="13 14" key="1">
    <citation type="submission" date="2019-08" db="EMBL/GenBank/DDBJ databases">
        <authorList>
            <person name="Liang Q."/>
        </authorList>
    </citation>
    <scope>NUCLEOTIDE SEQUENCE [LARGE SCALE GENOMIC DNA]</scope>
    <source>
        <strain evidence="13 14">V1718</strain>
    </source>
</reference>
<evidence type="ECO:0000256" key="5">
    <source>
        <dbReference type="ARBA" id="ARBA00022598"/>
    </source>
</evidence>
<dbReference type="Gene3D" id="3.20.20.70">
    <property type="entry name" value="Aldolase class I"/>
    <property type="match status" value="1"/>
</dbReference>
<dbReference type="NCBIfam" id="NF006695">
    <property type="entry name" value="PRK09243.1-2"/>
    <property type="match status" value="1"/>
</dbReference>
<dbReference type="CDD" id="cd01570">
    <property type="entry name" value="NAPRTase_A"/>
    <property type="match status" value="1"/>
</dbReference>
<evidence type="ECO:0000256" key="3">
    <source>
        <dbReference type="ARBA" id="ARBA00013236"/>
    </source>
</evidence>
<dbReference type="Pfam" id="PF17956">
    <property type="entry name" value="NAPRTase_C"/>
    <property type="match status" value="1"/>
</dbReference>
<dbReference type="Proteomes" id="UP000321595">
    <property type="component" value="Chromosome"/>
</dbReference>
<dbReference type="GO" id="GO:0034355">
    <property type="term" value="P:NAD+ biosynthetic process via the salvage pathway"/>
    <property type="evidence" value="ECO:0007669"/>
    <property type="project" value="TreeGrafter"/>
</dbReference>
<keyword evidence="6 9" id="KW-0662">Pyridine nucleotide biosynthesis</keyword>
<evidence type="ECO:0000259" key="12">
    <source>
        <dbReference type="Pfam" id="PF17956"/>
    </source>
</evidence>
<dbReference type="OrthoDB" id="9771406at2"/>
<keyword evidence="5 9" id="KW-0436">Ligase</keyword>
<dbReference type="InterPro" id="IPR036068">
    <property type="entry name" value="Nicotinate_pribotase-like_C"/>
</dbReference>
<comment type="pathway">
    <text evidence="1 9">Cofactor biosynthesis; NAD(+) biosynthesis; nicotinate D-ribonucleotide from nicotinate: step 1/1.</text>
</comment>
<evidence type="ECO:0000259" key="10">
    <source>
        <dbReference type="Pfam" id="PF04095"/>
    </source>
</evidence>
<dbReference type="GO" id="GO:0005829">
    <property type="term" value="C:cytosol"/>
    <property type="evidence" value="ECO:0007669"/>
    <property type="project" value="TreeGrafter"/>
</dbReference>
<accession>A0A5B8XSG6</accession>
<gene>
    <name evidence="13" type="ORF">FRD01_13405</name>
</gene>
<evidence type="ECO:0000256" key="9">
    <source>
        <dbReference type="RuleBase" id="RU365100"/>
    </source>
</evidence>
<dbReference type="RefSeq" id="WP_146960435.1">
    <property type="nucleotide sequence ID" value="NZ_CP042467.1"/>
</dbReference>
<evidence type="ECO:0000256" key="7">
    <source>
        <dbReference type="ARBA" id="ARBA00022679"/>
    </source>
</evidence>
<dbReference type="NCBIfam" id="NF009131">
    <property type="entry name" value="PRK12484.1"/>
    <property type="match status" value="1"/>
</dbReference>
<dbReference type="PIRSF" id="PIRSF000484">
    <property type="entry name" value="NAPRT"/>
    <property type="match status" value="1"/>
</dbReference>
<feature type="domain" description="Nicotinate phosphoribosyltransferase N-terminal" evidence="11">
    <location>
        <begin position="6"/>
        <end position="136"/>
    </location>
</feature>
<dbReference type="AlphaFoldDB" id="A0A5B8XSG6"/>
<evidence type="ECO:0000256" key="1">
    <source>
        <dbReference type="ARBA" id="ARBA00004952"/>
    </source>
</evidence>
<organism evidence="13 14">
    <name type="scientific">Microvenator marinus</name>
    <dbReference type="NCBI Taxonomy" id="2600177"/>
    <lineage>
        <taxon>Bacteria</taxon>
        <taxon>Deltaproteobacteria</taxon>
        <taxon>Bradymonadales</taxon>
        <taxon>Microvenatoraceae</taxon>
        <taxon>Microvenator</taxon>
    </lineage>
</organism>
<dbReference type="EMBL" id="CP042467">
    <property type="protein sequence ID" value="QED28211.1"/>
    <property type="molecule type" value="Genomic_DNA"/>
</dbReference>
<dbReference type="InterPro" id="IPR013785">
    <property type="entry name" value="Aldolase_TIM"/>
</dbReference>
<dbReference type="InterPro" id="IPR006405">
    <property type="entry name" value="Nic_PRibTrfase_pncB"/>
</dbReference>
<evidence type="ECO:0000256" key="6">
    <source>
        <dbReference type="ARBA" id="ARBA00022642"/>
    </source>
</evidence>
<evidence type="ECO:0000256" key="8">
    <source>
        <dbReference type="ARBA" id="ARBA00048668"/>
    </source>
</evidence>
<dbReference type="EC" id="6.3.4.21" evidence="3 9"/>
<dbReference type="Gene3D" id="3.20.140.10">
    <property type="entry name" value="nicotinate phosphoribosyltransferase"/>
    <property type="match status" value="1"/>
</dbReference>
<dbReference type="FunFam" id="3.20.20.70:FF:000076">
    <property type="entry name" value="Nicotinate phosphoribosyltransferase"/>
    <property type="match status" value="1"/>
</dbReference>
<comment type="PTM">
    <text evidence="9">Transiently phosphorylated on a His residue during the reaction cycle. Phosphorylation strongly increases the affinity for substrates and increases the rate of nicotinate D-ribonucleotide production. Dephosphorylation regenerates the low-affinity form of the enzyme, leading to product release.</text>
</comment>
<protein>
    <recommendedName>
        <fullName evidence="3 9">Nicotinate phosphoribosyltransferase</fullName>
        <ecNumber evidence="3 9">6.3.4.21</ecNumber>
    </recommendedName>
</protein>
<keyword evidence="4" id="KW-0597">Phosphoprotein</keyword>
<dbReference type="SUPFAM" id="SSF54675">
    <property type="entry name" value="Nicotinate/Quinolinate PRTase N-terminal domain-like"/>
    <property type="match status" value="1"/>
</dbReference>
<sequence>MNHSVLLTDLYQLTMADAYYQSGKAEDEAVFHLYFRKPPFKGGYALACGLERAAEFLENFRFSSEEISYLSRLTGADGKRLFSEDFLDAMAELKFTCDVDAVEEGTPVFANEPLIRVRGPISQCQLIETPLLNFVNFETLIATKASRLREAVKDDQLLEFGMRRAQGPDGAMAASRAAYVGGADATSNVLAGMKFGIPVKGTHAHSWVMSFDTEREAFEAYARAMPHNSVFLVDTYDTLDGVRRATEMAKIIEEKGHRLGGIRLDSGDLAYLSIEARKILDQAGLNDAKIVASNDLNENIIESLKAQGARIDVWGVGTQLATAYDQPALGGVYKLAAIREKGGDWEHRLKLSEQAVKVSTPGILGVRRYFDGQTYAGDLIYDELSGIDEPATLVDPADFTRRKPVSTFEFEELLVPIFRDGSRVYQSPGAEAARRRARTELLKFHASIRRFMNPHEYPVGFDARLHTLKTELILKARGLAQP</sequence>
<keyword evidence="13" id="KW-0328">Glycosyltransferase</keyword>
<dbReference type="GO" id="GO:0004516">
    <property type="term" value="F:nicotinate phosphoribosyltransferase activity"/>
    <property type="evidence" value="ECO:0007669"/>
    <property type="project" value="UniProtKB-UniRule"/>
</dbReference>
<dbReference type="PANTHER" id="PTHR11098:SF1">
    <property type="entry name" value="NICOTINATE PHOSPHORIBOSYLTRANSFERASE"/>
    <property type="match status" value="1"/>
</dbReference>
<evidence type="ECO:0000313" key="13">
    <source>
        <dbReference type="EMBL" id="QED28211.1"/>
    </source>
</evidence>
<proteinExistence type="inferred from homology"/>